<dbReference type="GO" id="GO:0009103">
    <property type="term" value="P:lipopolysaccharide biosynthetic process"/>
    <property type="evidence" value="ECO:0007669"/>
    <property type="project" value="TreeGrafter"/>
</dbReference>
<reference evidence="4" key="1">
    <citation type="submission" date="2016-02" db="EMBL/GenBank/DDBJ databases">
        <authorList>
            <person name="Rodrigo-Torres Lidia"/>
            <person name="Arahal R.David."/>
        </authorList>
    </citation>
    <scope>NUCLEOTIDE SEQUENCE [LARGE SCALE GENOMIC DNA]</scope>
    <source>
        <strain evidence="4">CECT 8713</strain>
    </source>
</reference>
<dbReference type="InterPro" id="IPR002656">
    <property type="entry name" value="Acyl_transf_3_dom"/>
</dbReference>
<proteinExistence type="predicted"/>
<dbReference type="Pfam" id="PF01757">
    <property type="entry name" value="Acyl_transf_3"/>
    <property type="match status" value="1"/>
</dbReference>
<accession>A0A128FIH2</accession>
<keyword evidence="1" id="KW-0812">Transmembrane</keyword>
<keyword evidence="1" id="KW-1133">Transmembrane helix</keyword>
<keyword evidence="4" id="KW-1185">Reference proteome</keyword>
<evidence type="ECO:0000256" key="1">
    <source>
        <dbReference type="SAM" id="Phobius"/>
    </source>
</evidence>
<keyword evidence="1" id="KW-0472">Membrane</keyword>
<dbReference type="PANTHER" id="PTHR23028:SF53">
    <property type="entry name" value="ACYL_TRANSF_3 DOMAIN-CONTAINING PROTEIN"/>
    <property type="match status" value="1"/>
</dbReference>
<name>A0A128FIH2_9GAMM</name>
<protein>
    <submittedName>
        <fullName evidence="3">O-acetyltransferase OatA</fullName>
        <ecNumber evidence="3">2.3.1.-</ecNumber>
    </submittedName>
</protein>
<dbReference type="EMBL" id="FIZY01000071">
    <property type="protein sequence ID" value="CZF86592.1"/>
    <property type="molecule type" value="Genomic_DNA"/>
</dbReference>
<dbReference type="GO" id="GO:0016747">
    <property type="term" value="F:acyltransferase activity, transferring groups other than amino-acyl groups"/>
    <property type="evidence" value="ECO:0007669"/>
    <property type="project" value="InterPro"/>
</dbReference>
<gene>
    <name evidence="3" type="primary">oatA_2</name>
    <name evidence="3" type="ORF">GMA8713_04626</name>
</gene>
<feature type="transmembrane region" description="Helical" evidence="1">
    <location>
        <begin position="161"/>
        <end position="178"/>
    </location>
</feature>
<dbReference type="Proteomes" id="UP000073601">
    <property type="component" value="Unassembled WGS sequence"/>
</dbReference>
<sequence>MRWLCESLRISVFGAFMTNQKYRPDVDGLRAIAVLLVIIFHFNTDILPGGFIGVDIFFVISGFIITSTIYPQMLAGTFTFSSFYERRIKRILPLFYTVALSCLVAAYFLFAPNDFSAFADSLRYASVFISNIFFEKNTGYFAPSSETMPLLNIWSLSVEEQFYFIWPMALTACIRYFPVNLNN</sequence>
<feature type="transmembrane region" description="Helical" evidence="1">
    <location>
        <begin position="27"/>
        <end position="44"/>
    </location>
</feature>
<feature type="domain" description="Acyltransferase 3" evidence="2">
    <location>
        <begin position="25"/>
        <end position="175"/>
    </location>
</feature>
<evidence type="ECO:0000313" key="4">
    <source>
        <dbReference type="Proteomes" id="UP000073601"/>
    </source>
</evidence>
<feature type="transmembrane region" description="Helical" evidence="1">
    <location>
        <begin position="91"/>
        <end position="110"/>
    </location>
</feature>
<dbReference type="AlphaFoldDB" id="A0A128FIH2"/>
<keyword evidence="3" id="KW-0012">Acyltransferase</keyword>
<organism evidence="3 4">
    <name type="scientific">Grimontia marina</name>
    <dbReference type="NCBI Taxonomy" id="646534"/>
    <lineage>
        <taxon>Bacteria</taxon>
        <taxon>Pseudomonadati</taxon>
        <taxon>Pseudomonadota</taxon>
        <taxon>Gammaproteobacteria</taxon>
        <taxon>Vibrionales</taxon>
        <taxon>Vibrionaceae</taxon>
        <taxon>Grimontia</taxon>
    </lineage>
</organism>
<keyword evidence="3" id="KW-0808">Transferase</keyword>
<dbReference type="InterPro" id="IPR050879">
    <property type="entry name" value="Acyltransferase_3"/>
</dbReference>
<feature type="transmembrane region" description="Helical" evidence="1">
    <location>
        <begin position="50"/>
        <end position="70"/>
    </location>
</feature>
<dbReference type="PANTHER" id="PTHR23028">
    <property type="entry name" value="ACETYLTRANSFERASE"/>
    <property type="match status" value="1"/>
</dbReference>
<dbReference type="GO" id="GO:0016020">
    <property type="term" value="C:membrane"/>
    <property type="evidence" value="ECO:0007669"/>
    <property type="project" value="TreeGrafter"/>
</dbReference>
<dbReference type="EC" id="2.3.1.-" evidence="3"/>
<evidence type="ECO:0000313" key="3">
    <source>
        <dbReference type="EMBL" id="CZF86592.1"/>
    </source>
</evidence>
<evidence type="ECO:0000259" key="2">
    <source>
        <dbReference type="Pfam" id="PF01757"/>
    </source>
</evidence>